<evidence type="ECO:0000313" key="3">
    <source>
        <dbReference type="Proteomes" id="UP000186744"/>
    </source>
</evidence>
<proteinExistence type="predicted"/>
<dbReference type="STRING" id="373668.SAMN05421786_104116"/>
<evidence type="ECO:0000256" key="1">
    <source>
        <dbReference type="SAM" id="SignalP"/>
    </source>
</evidence>
<gene>
    <name evidence="2" type="ORF">SAMN05421786_104116</name>
</gene>
<dbReference type="Proteomes" id="UP000186744">
    <property type="component" value="Unassembled WGS sequence"/>
</dbReference>
<dbReference type="AlphaFoldDB" id="A0A1N7NW03"/>
<evidence type="ECO:0000313" key="2">
    <source>
        <dbReference type="EMBL" id="SIT02543.1"/>
    </source>
</evidence>
<feature type="chain" id="PRO_5013383449" description="DUF4367 domain-containing protein" evidence="1">
    <location>
        <begin position="27"/>
        <end position="196"/>
    </location>
</feature>
<sequence length="196" mass="21653">MKFTYWGKGLLAGAMVLAVSTNSVFANERPTVLIENTQNDSDSLKIENLAKELKKMKPIAKADFKAKFKKEVAGFTLTEVTAFEDKETGSGSYATANYKKGDKNVYLMVTDGAGAGAETVKTNLLSYLDIKTTEEPGDKTNIKPYKGWQVFFDSSMYESDDMTSIHYLEGNRFSVIASGNMISITDLKDFLDNISL</sequence>
<evidence type="ECO:0008006" key="4">
    <source>
        <dbReference type="Google" id="ProtNLM"/>
    </source>
</evidence>
<feature type="signal peptide" evidence="1">
    <location>
        <begin position="1"/>
        <end position="26"/>
    </location>
</feature>
<keyword evidence="1" id="KW-0732">Signal</keyword>
<reference evidence="3" key="1">
    <citation type="submission" date="2017-01" db="EMBL/GenBank/DDBJ databases">
        <authorList>
            <person name="Varghese N."/>
            <person name="Submissions S."/>
        </authorList>
    </citation>
    <scope>NUCLEOTIDE SEQUENCE [LARGE SCALE GENOMIC DNA]</scope>
    <source>
        <strain evidence="3">DSM 18017</strain>
    </source>
</reference>
<dbReference type="RefSeq" id="WP_076552383.1">
    <property type="nucleotide sequence ID" value="NZ_FTOL01000004.1"/>
</dbReference>
<name>A0A1N7NW03_9FLAO</name>
<accession>A0A1N7NW03</accession>
<keyword evidence="3" id="KW-1185">Reference proteome</keyword>
<dbReference type="OrthoDB" id="711168at2"/>
<protein>
    <recommendedName>
        <fullName evidence="4">DUF4367 domain-containing protein</fullName>
    </recommendedName>
</protein>
<organism evidence="2 3">
    <name type="scientific">Chryseobacterium ureilyticum</name>
    <dbReference type="NCBI Taxonomy" id="373668"/>
    <lineage>
        <taxon>Bacteria</taxon>
        <taxon>Pseudomonadati</taxon>
        <taxon>Bacteroidota</taxon>
        <taxon>Flavobacteriia</taxon>
        <taxon>Flavobacteriales</taxon>
        <taxon>Weeksellaceae</taxon>
        <taxon>Chryseobacterium group</taxon>
        <taxon>Chryseobacterium</taxon>
    </lineage>
</organism>
<dbReference type="EMBL" id="FTOL01000004">
    <property type="protein sequence ID" value="SIT02543.1"/>
    <property type="molecule type" value="Genomic_DNA"/>
</dbReference>